<comment type="caution">
    <text evidence="1">The sequence shown here is derived from an EMBL/GenBank/DDBJ whole genome shotgun (WGS) entry which is preliminary data.</text>
</comment>
<sequence>MGDTGDKVILYAAQADAVLKAIERDGRCFSREEYVRRKYGESGPIFLTVYRWFVKEAAKLVPKPEGAEFPYWSFMNLYSLDQSAGTRTLTLCVPRDEAVFFDMYDWNKILCLKYLGEDEADELAFQAYLKQRGVREMDAVLTGFYPELKQKIMGSWPRLFRHHEQIRAGEESGAKSVQAALWQIKKEWIVTETAGE</sequence>
<dbReference type="InterPro" id="IPR024211">
    <property type="entry name" value="DUF3841"/>
</dbReference>
<protein>
    <submittedName>
        <fullName evidence="1">DUF3841 domain-containing protein</fullName>
    </submittedName>
</protein>
<dbReference type="EMBL" id="QRZM01000001">
    <property type="protein sequence ID" value="RGV78521.1"/>
    <property type="molecule type" value="Genomic_DNA"/>
</dbReference>
<reference evidence="1 2" key="1">
    <citation type="submission" date="2018-08" db="EMBL/GenBank/DDBJ databases">
        <title>A genome reference for cultivated species of the human gut microbiota.</title>
        <authorList>
            <person name="Zou Y."/>
            <person name="Xue W."/>
            <person name="Luo G."/>
        </authorList>
    </citation>
    <scope>NUCLEOTIDE SEQUENCE [LARGE SCALE GENOMIC DNA]</scope>
    <source>
        <strain evidence="1 2">AF14-18</strain>
    </source>
</reference>
<dbReference type="AlphaFoldDB" id="A0A412ZE76"/>
<dbReference type="RefSeq" id="WP_002570310.1">
    <property type="nucleotide sequence ID" value="NZ_BAABXO010000003.1"/>
</dbReference>
<organism evidence="1 2">
    <name type="scientific">Enterocloster bolteae</name>
    <dbReference type="NCBI Taxonomy" id="208479"/>
    <lineage>
        <taxon>Bacteria</taxon>
        <taxon>Bacillati</taxon>
        <taxon>Bacillota</taxon>
        <taxon>Clostridia</taxon>
        <taxon>Lachnospirales</taxon>
        <taxon>Lachnospiraceae</taxon>
        <taxon>Enterocloster</taxon>
    </lineage>
</organism>
<dbReference type="Pfam" id="PF12952">
    <property type="entry name" value="DUF3841"/>
    <property type="match status" value="1"/>
</dbReference>
<dbReference type="Proteomes" id="UP000284543">
    <property type="component" value="Unassembled WGS sequence"/>
</dbReference>
<accession>A0A412ZE76</accession>
<gene>
    <name evidence="1" type="ORF">DWW02_01935</name>
</gene>
<name>A0A412ZE76_9FIRM</name>
<proteinExistence type="predicted"/>
<evidence type="ECO:0000313" key="1">
    <source>
        <dbReference type="EMBL" id="RGV78521.1"/>
    </source>
</evidence>
<evidence type="ECO:0000313" key="2">
    <source>
        <dbReference type="Proteomes" id="UP000284543"/>
    </source>
</evidence>